<sequence>MQNDRGEEGSVDLSSFPLLRIDQISRHKTETLVDSEARLSALGHDEDDGIESSIAAFVSKLLAHVRKEIADRREKEGGIIVRDELSRPSCGDGSSDRCAMSNDARSTKPPRADLPEHGWDCALLSTNYEVTSERSTRNVANSSTYSRSHSLPLTRPPSHQRPHDRTRTSSLQPSFFVSSSPKSKLSSFRSRAKQAKASLWARSSEAISRQSERERHERTRRALETMQDWHKEREKSRKRREDLLETERGLRLERQRARMEREVQVRSSMHAAAEEARANALAAGCTDEEAIVEAAAAAAKVVDDDSTVFQPTAENSDDGSFINDDYENEECSPSQLSSDEMAQVDNSFVIANDPSKQTPGPHILSECIEESVALPSESAATTDPTPGPQICFECTVESVDLPSATGKLQSGKPDERTDTDISHPPVIEKIDRETPPNVPPMPETLQRAHNVYDDDDNSVSADLEVTDDIETQEPPDEAQHSHLTTADDRTSRVGAKPIRIKAARETKYCDTFPSFSGIFVDPPGGRMQTSDADVRQSELSKSLKNQIVQYTRMSTAFAALSLEQTNDSSDCSDSLDQGLFYHINSRRPEVASIIRSAFTNSSWSELPRDVEGNYWNLMWVWGLPKASTFENLLVFQKINRFRDTRGLTRKDLLKKNMDSFDFMPLTYALPHEFNSFVSGYQSLQKANGNRGDNYWIMKPVGLSRGRGISIVNDIAAVSYSRPIVIQRYIQDPLCFMGFKFDLRMYVLVTSFSPLEAFIYKDGLARFGSRQYLLKPESLNDKRIHLTNSSVQKDYVDEVDRSHPAYLAGSRGYGNKVAFTWLWKRLEEIGMDTDELWLKLVNVCRTALITTGSDIQHQPNSFEIFGYDLMFDRSLKCWLIEVNSSPSLACDSPLDDHIKGNLIKDTIALVDPPAYDRKALANVCKRRLTHRKSSSNVSDRAVLETDLAEILMNGVPRKFGEIPKRLGNFERIVPMVD</sequence>
<feature type="region of interest" description="Disordered" evidence="4">
    <location>
        <begin position="130"/>
        <end position="220"/>
    </location>
</feature>
<name>A0ABD3MLG1_9STRA</name>
<evidence type="ECO:0000256" key="2">
    <source>
        <dbReference type="ARBA" id="ARBA00022741"/>
    </source>
</evidence>
<dbReference type="Pfam" id="PF03133">
    <property type="entry name" value="TTL"/>
    <property type="match status" value="1"/>
</dbReference>
<dbReference type="Proteomes" id="UP001530315">
    <property type="component" value="Unassembled WGS sequence"/>
</dbReference>
<dbReference type="InterPro" id="IPR004344">
    <property type="entry name" value="TTL/TTLL_fam"/>
</dbReference>
<keyword evidence="2" id="KW-0547">Nucleotide-binding</keyword>
<protein>
    <recommendedName>
        <fullName evidence="7">Tubulin--tyrosine ligase-like protein 9</fullName>
    </recommendedName>
</protein>
<evidence type="ECO:0000313" key="5">
    <source>
        <dbReference type="EMBL" id="KAL3764342.1"/>
    </source>
</evidence>
<proteinExistence type="predicted"/>
<feature type="compositionally biased region" description="Basic and acidic residues" evidence="4">
    <location>
        <begin position="210"/>
        <end position="220"/>
    </location>
</feature>
<dbReference type="PROSITE" id="PS51221">
    <property type="entry name" value="TTL"/>
    <property type="match status" value="1"/>
</dbReference>
<evidence type="ECO:0000256" key="4">
    <source>
        <dbReference type="SAM" id="MobiDB-lite"/>
    </source>
</evidence>
<comment type="caution">
    <text evidence="5">The sequence shown here is derived from an EMBL/GenBank/DDBJ whole genome shotgun (WGS) entry which is preliminary data.</text>
</comment>
<dbReference type="Gene3D" id="3.30.470.20">
    <property type="entry name" value="ATP-grasp fold, B domain"/>
    <property type="match status" value="1"/>
</dbReference>
<keyword evidence="6" id="KW-1185">Reference proteome</keyword>
<dbReference type="PANTHER" id="PTHR12241:SF155">
    <property type="entry name" value="TUBULIN-TYROSINE LIGASE FAMILY PROTEIN"/>
    <property type="match status" value="1"/>
</dbReference>
<feature type="region of interest" description="Disordered" evidence="4">
    <location>
        <begin position="470"/>
        <end position="494"/>
    </location>
</feature>
<reference evidence="5 6" key="1">
    <citation type="submission" date="2024-10" db="EMBL/GenBank/DDBJ databases">
        <title>Updated reference genomes for cyclostephanoid diatoms.</title>
        <authorList>
            <person name="Roberts W.R."/>
            <person name="Alverson A.J."/>
        </authorList>
    </citation>
    <scope>NUCLEOTIDE SEQUENCE [LARGE SCALE GENOMIC DNA]</scope>
    <source>
        <strain evidence="5 6">AJA276-08</strain>
    </source>
</reference>
<gene>
    <name evidence="5" type="ORF">ACHAW5_003478</name>
</gene>
<dbReference type="PANTHER" id="PTHR12241">
    <property type="entry name" value="TUBULIN POLYGLUTAMYLASE"/>
    <property type="match status" value="1"/>
</dbReference>
<feature type="compositionally biased region" description="Basic and acidic residues" evidence="4">
    <location>
        <begin position="412"/>
        <end position="423"/>
    </location>
</feature>
<evidence type="ECO:0008006" key="7">
    <source>
        <dbReference type="Google" id="ProtNLM"/>
    </source>
</evidence>
<evidence type="ECO:0000256" key="3">
    <source>
        <dbReference type="ARBA" id="ARBA00022840"/>
    </source>
</evidence>
<evidence type="ECO:0000256" key="1">
    <source>
        <dbReference type="ARBA" id="ARBA00022598"/>
    </source>
</evidence>
<accession>A0ABD3MLG1</accession>
<feature type="region of interest" description="Disordered" evidence="4">
    <location>
        <begin position="86"/>
        <end position="118"/>
    </location>
</feature>
<dbReference type="GO" id="GO:0016874">
    <property type="term" value="F:ligase activity"/>
    <property type="evidence" value="ECO:0007669"/>
    <property type="project" value="UniProtKB-KW"/>
</dbReference>
<dbReference type="EMBL" id="JALLAZ020001778">
    <property type="protein sequence ID" value="KAL3764342.1"/>
    <property type="molecule type" value="Genomic_DNA"/>
</dbReference>
<feature type="compositionally biased region" description="Polar residues" evidence="4">
    <location>
        <begin position="137"/>
        <end position="151"/>
    </location>
</feature>
<feature type="compositionally biased region" description="Low complexity" evidence="4">
    <location>
        <begin position="169"/>
        <end position="189"/>
    </location>
</feature>
<feature type="compositionally biased region" description="Basic and acidic residues" evidence="4">
    <location>
        <begin position="477"/>
        <end position="491"/>
    </location>
</feature>
<keyword evidence="1" id="KW-0436">Ligase</keyword>
<dbReference type="AlphaFoldDB" id="A0ABD3MLG1"/>
<keyword evidence="3" id="KW-0067">ATP-binding</keyword>
<evidence type="ECO:0000313" key="6">
    <source>
        <dbReference type="Proteomes" id="UP001530315"/>
    </source>
</evidence>
<organism evidence="5 6">
    <name type="scientific">Stephanodiscus triporus</name>
    <dbReference type="NCBI Taxonomy" id="2934178"/>
    <lineage>
        <taxon>Eukaryota</taxon>
        <taxon>Sar</taxon>
        <taxon>Stramenopiles</taxon>
        <taxon>Ochrophyta</taxon>
        <taxon>Bacillariophyta</taxon>
        <taxon>Coscinodiscophyceae</taxon>
        <taxon>Thalassiosirophycidae</taxon>
        <taxon>Stephanodiscales</taxon>
        <taxon>Stephanodiscaceae</taxon>
        <taxon>Stephanodiscus</taxon>
    </lineage>
</organism>
<dbReference type="SUPFAM" id="SSF56059">
    <property type="entry name" value="Glutathione synthetase ATP-binding domain-like"/>
    <property type="match status" value="1"/>
</dbReference>
<dbReference type="GO" id="GO:0005524">
    <property type="term" value="F:ATP binding"/>
    <property type="evidence" value="ECO:0007669"/>
    <property type="project" value="UniProtKB-KW"/>
</dbReference>
<feature type="region of interest" description="Disordered" evidence="4">
    <location>
        <begin position="403"/>
        <end position="423"/>
    </location>
</feature>